<proteinExistence type="predicted"/>
<dbReference type="InterPro" id="IPR011009">
    <property type="entry name" value="Kinase-like_dom_sf"/>
</dbReference>
<dbReference type="GO" id="GO:0016301">
    <property type="term" value="F:kinase activity"/>
    <property type="evidence" value="ECO:0007669"/>
    <property type="project" value="UniProtKB-KW"/>
</dbReference>
<dbReference type="EMBL" id="SLXK01000002">
    <property type="protein sequence ID" value="TCP31517.1"/>
    <property type="molecule type" value="Genomic_DNA"/>
</dbReference>
<organism evidence="2 3">
    <name type="scientific">Scopulibacillus darangshiensis</name>
    <dbReference type="NCBI Taxonomy" id="442528"/>
    <lineage>
        <taxon>Bacteria</taxon>
        <taxon>Bacillati</taxon>
        <taxon>Bacillota</taxon>
        <taxon>Bacilli</taxon>
        <taxon>Bacillales</taxon>
        <taxon>Sporolactobacillaceae</taxon>
        <taxon>Scopulibacillus</taxon>
    </lineage>
</organism>
<dbReference type="Gene3D" id="3.30.200.20">
    <property type="entry name" value="Phosphorylase Kinase, domain 1"/>
    <property type="match status" value="1"/>
</dbReference>
<dbReference type="Proteomes" id="UP000295416">
    <property type="component" value="Unassembled WGS sequence"/>
</dbReference>
<dbReference type="Pfam" id="PF01636">
    <property type="entry name" value="APH"/>
    <property type="match status" value="1"/>
</dbReference>
<name>A0A4R2P9D5_9BACL</name>
<dbReference type="InterPro" id="IPR002575">
    <property type="entry name" value="Aminoglycoside_PTrfase"/>
</dbReference>
<dbReference type="Gene3D" id="3.90.1200.10">
    <property type="match status" value="1"/>
</dbReference>
<comment type="caution">
    <text evidence="2">The sequence shown here is derived from an EMBL/GenBank/DDBJ whole genome shotgun (WGS) entry which is preliminary data.</text>
</comment>
<dbReference type="RefSeq" id="WP_132743011.1">
    <property type="nucleotide sequence ID" value="NZ_SLXK01000002.1"/>
</dbReference>
<dbReference type="AlphaFoldDB" id="A0A4R2P9D5"/>
<accession>A0A4R2P9D5</accession>
<evidence type="ECO:0000313" key="2">
    <source>
        <dbReference type="EMBL" id="TCP31517.1"/>
    </source>
</evidence>
<keyword evidence="2" id="KW-0808">Transferase</keyword>
<gene>
    <name evidence="2" type="ORF">EV207_1024</name>
</gene>
<reference evidence="2 3" key="1">
    <citation type="submission" date="2019-03" db="EMBL/GenBank/DDBJ databases">
        <title>Genomic Encyclopedia of Type Strains, Phase IV (KMG-IV): sequencing the most valuable type-strain genomes for metagenomic binning, comparative biology and taxonomic classification.</title>
        <authorList>
            <person name="Goeker M."/>
        </authorList>
    </citation>
    <scope>NUCLEOTIDE SEQUENCE [LARGE SCALE GENOMIC DNA]</scope>
    <source>
        <strain evidence="2 3">DSM 19377</strain>
    </source>
</reference>
<feature type="domain" description="Aminoglycoside phosphotransferase" evidence="1">
    <location>
        <begin position="26"/>
        <end position="248"/>
    </location>
</feature>
<keyword evidence="2" id="KW-0418">Kinase</keyword>
<evidence type="ECO:0000313" key="3">
    <source>
        <dbReference type="Proteomes" id="UP000295416"/>
    </source>
</evidence>
<dbReference type="OrthoDB" id="334783at2"/>
<protein>
    <submittedName>
        <fullName evidence="2">Aminoglycoside phosphotransferase (APT) family kinase protein</fullName>
    </submittedName>
</protein>
<sequence>MRSILDINVLEWVTDSIGPNSDITSIEPLKGGISSSVYRVSVKKNGETETFVLRLFTNEEWLLEEPDLACHEAESLQVARRTSLPVPELVAVDEYGKACGKPAVLMSKLAGHVDLDPGENWYNQLAAALVKIHTVTAASLPWHYFSYTDILSASVPSWSNIPDQWERAFKILKEKPPHNQTCLIHRDFHPANVLWKDGRITGIVDWVNACQGPAGTDLGHCRANLAMLHGVPAADQFLQSYESIAGRGSLYHPFWDLRAFADFALPGPPTVYQGWIDLGVKNLTDDLMKKRTDDYLISILERFLNEAL</sequence>
<dbReference type="SUPFAM" id="SSF56112">
    <property type="entry name" value="Protein kinase-like (PK-like)"/>
    <property type="match status" value="1"/>
</dbReference>
<dbReference type="InterPro" id="IPR051678">
    <property type="entry name" value="AGP_Transferase"/>
</dbReference>
<dbReference type="PANTHER" id="PTHR21310">
    <property type="entry name" value="AMINOGLYCOSIDE PHOSPHOTRANSFERASE-RELATED-RELATED"/>
    <property type="match status" value="1"/>
</dbReference>
<evidence type="ECO:0000259" key="1">
    <source>
        <dbReference type="Pfam" id="PF01636"/>
    </source>
</evidence>
<keyword evidence="3" id="KW-1185">Reference proteome</keyword>